<organism evidence="1 2">
    <name type="scientific">Dehalobacterium formicoaceticum</name>
    <dbReference type="NCBI Taxonomy" id="51515"/>
    <lineage>
        <taxon>Bacteria</taxon>
        <taxon>Bacillati</taxon>
        <taxon>Bacillota</taxon>
        <taxon>Clostridia</taxon>
        <taxon>Eubacteriales</taxon>
        <taxon>Peptococcaceae</taxon>
        <taxon>Dehalobacterium</taxon>
    </lineage>
</organism>
<dbReference type="Gene3D" id="3.30.2310.20">
    <property type="entry name" value="RelE-like"/>
    <property type="match status" value="1"/>
</dbReference>
<dbReference type="EMBL" id="JANPWE010000001">
    <property type="protein sequence ID" value="MCR6544589.1"/>
    <property type="molecule type" value="Genomic_DNA"/>
</dbReference>
<name>A0ABT1Y142_9FIRM</name>
<accession>A0ABT1Y142</accession>
<sequence>MPNEGRRYTVTIQDPAAEMLVHHARFLAQVSETAANRLVTEFIKQAKTLETMPERCPWVIDPLIPEHKYRKLLFEKHYMLLFQVVGENVFVGAMVDCQQNYAWLL</sequence>
<dbReference type="InterPro" id="IPR035093">
    <property type="entry name" value="RelE/ParE_toxin_dom_sf"/>
</dbReference>
<comment type="caution">
    <text evidence="1">The sequence shown here is derived from an EMBL/GenBank/DDBJ whole genome shotgun (WGS) entry which is preliminary data.</text>
</comment>
<gene>
    <name evidence="1" type="ORF">NVS47_03510</name>
</gene>
<reference evidence="1 2" key="1">
    <citation type="submission" date="2022-08" db="EMBL/GenBank/DDBJ databases">
        <title>Proteogenomics of the novel Dehalobacterium formicoaceticum strain EZ94 highlights a key role of methyltransferases during anaerobic dichloromethane degradation.</title>
        <authorList>
            <person name="Wasmund K."/>
        </authorList>
    </citation>
    <scope>NUCLEOTIDE SEQUENCE [LARGE SCALE GENOMIC DNA]</scope>
    <source>
        <strain evidence="1 2">EZ94</strain>
    </source>
</reference>
<dbReference type="Proteomes" id="UP001524944">
    <property type="component" value="Unassembled WGS sequence"/>
</dbReference>
<protein>
    <submittedName>
        <fullName evidence="1">Type II toxin-antitoxin system RelE/ParE family toxin</fullName>
    </submittedName>
</protein>
<evidence type="ECO:0000313" key="1">
    <source>
        <dbReference type="EMBL" id="MCR6544589.1"/>
    </source>
</evidence>
<dbReference type="RefSeq" id="WP_089610042.1">
    <property type="nucleotide sequence ID" value="NZ_CP022121.1"/>
</dbReference>
<proteinExistence type="predicted"/>
<evidence type="ECO:0000313" key="2">
    <source>
        <dbReference type="Proteomes" id="UP001524944"/>
    </source>
</evidence>
<keyword evidence="2" id="KW-1185">Reference proteome</keyword>